<dbReference type="InterPro" id="IPR000213">
    <property type="entry name" value="VitD-bd"/>
</dbReference>
<evidence type="ECO:0000313" key="16">
    <source>
        <dbReference type="EMBL" id="PKK19889.1"/>
    </source>
</evidence>
<keyword evidence="14" id="KW-0732">Signal</keyword>
<evidence type="ECO:0000256" key="4">
    <source>
        <dbReference type="ARBA" id="ARBA00022448"/>
    </source>
</evidence>
<protein>
    <recommendedName>
        <fullName evidence="3">Vitamin D-binding protein</fullName>
    </recommendedName>
    <alternativeName>
        <fullName evidence="10">Gc-globulin</fullName>
    </alternativeName>
    <alternativeName>
        <fullName evidence="11">Group-specific component</fullName>
    </alternativeName>
</protein>
<keyword evidence="7" id="KW-0848">Vitamin D</keyword>
<sequence>MRAAVTLLLLLLATARAEHRGRAYVRDKVCQEFKTLGKDQFRTLTIIANSRKYSNATFEEINHLVHEIVSLAETCCAEGTDPSCYDAGSSALSAKSCSSQSPFPAHPGTAECCTHEGLERKLCLAALQHPPQPVPKYLQPSNEEICQAFKKDPKDFADRFLYEYASSYSQAPLPVLLGSTRTFLSMVSTCCISPTPTVCFLKEKLERKNLSLLTLMSNRVCSRFMAYGKDKVTFSYLAMLAQKTPGASFEDLFPLAEDAAEVFSQCCDSVAEDCMQKKVGEPGANPKTHLQSHSRGTGSESYPGEGVAGPPVL</sequence>
<evidence type="ECO:0000256" key="7">
    <source>
        <dbReference type="ARBA" id="ARBA00022897"/>
    </source>
</evidence>
<dbReference type="Proteomes" id="UP000053872">
    <property type="component" value="Unassembled WGS sequence"/>
</dbReference>
<accession>A0A2I0LR37</accession>
<dbReference type="AlphaFoldDB" id="A0A2I0LR37"/>
<dbReference type="SMART" id="SM00103">
    <property type="entry name" value="ALBUMIN"/>
    <property type="match status" value="1"/>
</dbReference>
<dbReference type="Pfam" id="PF00273">
    <property type="entry name" value="Serum_albumin"/>
    <property type="match status" value="2"/>
</dbReference>
<evidence type="ECO:0000256" key="10">
    <source>
        <dbReference type="ARBA" id="ARBA00029834"/>
    </source>
</evidence>
<feature type="signal peptide" evidence="14">
    <location>
        <begin position="1"/>
        <end position="17"/>
    </location>
</feature>
<evidence type="ECO:0000256" key="9">
    <source>
        <dbReference type="ARBA" id="ARBA00023203"/>
    </source>
</evidence>
<dbReference type="GO" id="GO:0005499">
    <property type="term" value="F:vitamin D binding"/>
    <property type="evidence" value="ECO:0007669"/>
    <property type="project" value="UniProtKB-KW"/>
</dbReference>
<evidence type="ECO:0000256" key="3">
    <source>
        <dbReference type="ARBA" id="ARBA00020134"/>
    </source>
</evidence>
<dbReference type="InterPro" id="IPR020858">
    <property type="entry name" value="Serum_albumin-like"/>
</dbReference>
<evidence type="ECO:0000256" key="1">
    <source>
        <dbReference type="ARBA" id="ARBA00002354"/>
    </source>
</evidence>
<feature type="chain" id="PRO_5014166705" description="Vitamin D-binding protein" evidence="14">
    <location>
        <begin position="18"/>
        <end position="313"/>
    </location>
</feature>
<evidence type="ECO:0000256" key="14">
    <source>
        <dbReference type="SAM" id="SignalP"/>
    </source>
</evidence>
<evidence type="ECO:0000256" key="5">
    <source>
        <dbReference type="ARBA" id="ARBA00022525"/>
    </source>
</evidence>
<dbReference type="PRINTS" id="PR00804">
    <property type="entry name" value="VITAMNDBNDNG"/>
</dbReference>
<reference evidence="16 17" key="1">
    <citation type="journal article" date="2013" name="Science">
        <title>Genomic diversity and evolution of the head crest in the rock pigeon.</title>
        <authorList>
            <person name="Shapiro M.D."/>
            <person name="Kronenberg Z."/>
            <person name="Li C."/>
            <person name="Domyan E.T."/>
            <person name="Pan H."/>
            <person name="Campbell M."/>
            <person name="Tan H."/>
            <person name="Huff C.D."/>
            <person name="Hu H."/>
            <person name="Vickrey A.I."/>
            <person name="Nielsen S.C."/>
            <person name="Stringham S.A."/>
            <person name="Hu H."/>
            <person name="Willerslev E."/>
            <person name="Gilbert M.T."/>
            <person name="Yandell M."/>
            <person name="Zhang G."/>
            <person name="Wang J."/>
        </authorList>
    </citation>
    <scope>NUCLEOTIDE SEQUENCE [LARGE SCALE GENOMIC DNA]</scope>
    <source>
        <tissue evidence="16">Blood</tissue>
    </source>
</reference>
<dbReference type="GO" id="GO:0005737">
    <property type="term" value="C:cytoplasm"/>
    <property type="evidence" value="ECO:0007669"/>
    <property type="project" value="TreeGrafter"/>
</dbReference>
<proteinExistence type="predicted"/>
<dbReference type="PANTHER" id="PTHR11385:SF11">
    <property type="entry name" value="VITAMIN D-BINDING PROTEIN"/>
    <property type="match status" value="1"/>
</dbReference>
<evidence type="ECO:0000256" key="13">
    <source>
        <dbReference type="SAM" id="MobiDB-lite"/>
    </source>
</evidence>
<evidence type="ECO:0000259" key="15">
    <source>
        <dbReference type="PROSITE" id="PS51438"/>
    </source>
</evidence>
<feature type="compositionally biased region" description="Polar residues" evidence="13">
    <location>
        <begin position="288"/>
        <end position="300"/>
    </location>
</feature>
<dbReference type="CDD" id="cd00015">
    <property type="entry name" value="ALBUMIN"/>
    <property type="match status" value="1"/>
</dbReference>
<comment type="subunit">
    <text evidence="12">Associates with membrane-bound immunoglobulin on the surface of B-lymphocytes and with IgG Fc receptor on the membranes of T-lymphocytes. Interacts with LRP2; the interaction is required for renal uptake of GC in complex with 25-hydroxyvitamin D3.</text>
</comment>
<evidence type="ECO:0000256" key="12">
    <source>
        <dbReference type="ARBA" id="ARBA00046813"/>
    </source>
</evidence>
<feature type="domain" description="Albumin" evidence="15">
    <location>
        <begin position="210"/>
        <end position="313"/>
    </location>
</feature>
<comment type="caution">
    <text evidence="16">The sequence shown here is derived from an EMBL/GenBank/DDBJ whole genome shotgun (WGS) entry which is preliminary data.</text>
</comment>
<comment type="subcellular location">
    <subcellularLocation>
        <location evidence="2">Secreted</location>
    </subcellularLocation>
</comment>
<dbReference type="GO" id="GO:0003779">
    <property type="term" value="F:actin binding"/>
    <property type="evidence" value="ECO:0007669"/>
    <property type="project" value="UniProtKB-KW"/>
</dbReference>
<keyword evidence="8" id="KW-1015">Disulfide bond</keyword>
<gene>
    <name evidence="16" type="primary">GC</name>
    <name evidence="16" type="ORF">A306_00012103</name>
</gene>
<evidence type="ECO:0000256" key="11">
    <source>
        <dbReference type="ARBA" id="ARBA00032443"/>
    </source>
</evidence>
<feature type="domain" description="Albumin" evidence="15">
    <location>
        <begin position="17"/>
        <end position="209"/>
    </location>
</feature>
<comment type="function">
    <text evidence="1">Involved in vitamin D transport and storage, scavenging of extracellular G-actin, enhancement of the chemotactic activity of C5 alpha for neutrophils in inflammation and macrophage activation.</text>
</comment>
<dbReference type="GO" id="GO:0090482">
    <property type="term" value="F:vitamin transmembrane transporter activity"/>
    <property type="evidence" value="ECO:0007669"/>
    <property type="project" value="InterPro"/>
</dbReference>
<dbReference type="GO" id="GO:0072562">
    <property type="term" value="C:blood microparticle"/>
    <property type="evidence" value="ECO:0007669"/>
    <property type="project" value="TreeGrafter"/>
</dbReference>
<dbReference type="EMBL" id="AKCR02000131">
    <property type="protein sequence ID" value="PKK19889.1"/>
    <property type="molecule type" value="Genomic_DNA"/>
</dbReference>
<evidence type="ECO:0000256" key="8">
    <source>
        <dbReference type="ARBA" id="ARBA00023157"/>
    </source>
</evidence>
<dbReference type="Gene3D" id="1.10.246.10">
    <property type="match status" value="3"/>
</dbReference>
<dbReference type="InParanoid" id="A0A2I0LR37"/>
<keyword evidence="6" id="KW-0677">Repeat</keyword>
<dbReference type="PROSITE" id="PS51438">
    <property type="entry name" value="ALBUMIN_2"/>
    <property type="match status" value="2"/>
</dbReference>
<evidence type="ECO:0000256" key="2">
    <source>
        <dbReference type="ARBA" id="ARBA00004613"/>
    </source>
</evidence>
<keyword evidence="5" id="KW-0964">Secreted</keyword>
<dbReference type="PANTHER" id="PTHR11385">
    <property type="entry name" value="SERUM ALBUMIN-RELATED"/>
    <property type="match status" value="1"/>
</dbReference>
<dbReference type="InterPro" id="IPR000264">
    <property type="entry name" value="ALB/AFP/VDB"/>
</dbReference>
<dbReference type="STRING" id="8932.A0A2I0LR37"/>
<dbReference type="PRINTS" id="PR00802">
    <property type="entry name" value="SERUMALBUMIN"/>
</dbReference>
<organism evidence="16 17">
    <name type="scientific">Columba livia</name>
    <name type="common">Rock dove</name>
    <dbReference type="NCBI Taxonomy" id="8932"/>
    <lineage>
        <taxon>Eukaryota</taxon>
        <taxon>Metazoa</taxon>
        <taxon>Chordata</taxon>
        <taxon>Craniata</taxon>
        <taxon>Vertebrata</taxon>
        <taxon>Euteleostomi</taxon>
        <taxon>Archelosauria</taxon>
        <taxon>Archosauria</taxon>
        <taxon>Dinosauria</taxon>
        <taxon>Saurischia</taxon>
        <taxon>Theropoda</taxon>
        <taxon>Coelurosauria</taxon>
        <taxon>Aves</taxon>
        <taxon>Neognathae</taxon>
        <taxon>Neoaves</taxon>
        <taxon>Columbimorphae</taxon>
        <taxon>Columbiformes</taxon>
        <taxon>Columbidae</taxon>
        <taxon>Columba</taxon>
    </lineage>
</organism>
<dbReference type="InterPro" id="IPR014760">
    <property type="entry name" value="Serum_albumin_N"/>
</dbReference>
<dbReference type="KEGG" id="clv:102092771"/>
<name>A0A2I0LR37_COLLI</name>
<keyword evidence="4" id="KW-0813">Transport</keyword>
<dbReference type="SUPFAM" id="SSF48552">
    <property type="entry name" value="Serum albumin-like"/>
    <property type="match status" value="2"/>
</dbReference>
<evidence type="ECO:0000256" key="6">
    <source>
        <dbReference type="ARBA" id="ARBA00022737"/>
    </source>
</evidence>
<keyword evidence="17" id="KW-1185">Reference proteome</keyword>
<evidence type="ECO:0000313" key="17">
    <source>
        <dbReference type="Proteomes" id="UP000053872"/>
    </source>
</evidence>
<keyword evidence="9" id="KW-0009">Actin-binding</keyword>
<feature type="region of interest" description="Disordered" evidence="13">
    <location>
        <begin position="281"/>
        <end position="313"/>
    </location>
</feature>